<sequence>MSSLETVQHQWFGGEFTADPSDTYFRFTYPNRVRSWSAYILFYERQDYQQHQRVQSLCQSLDSNFPSGRSQELMCPSRVVQTIYTQNIEHLHVNMQFSKLFEDFMLNLCLSTDLEKTPLDSIDVADALVRLLANYCFGIRFHTKTHKWEQWLKPFIRLLRVDASVRTNFVKYTFFSSRTHIHEFLFQCPYPGVCAFLCGKFDCLNPCVVNLTSSPMP</sequence>
<organism evidence="1 2">
    <name type="scientific">Dibothriocephalus latus</name>
    <name type="common">Fish tapeworm</name>
    <name type="synonym">Diphyllobothrium latum</name>
    <dbReference type="NCBI Taxonomy" id="60516"/>
    <lineage>
        <taxon>Eukaryota</taxon>
        <taxon>Metazoa</taxon>
        <taxon>Spiralia</taxon>
        <taxon>Lophotrochozoa</taxon>
        <taxon>Platyhelminthes</taxon>
        <taxon>Cestoda</taxon>
        <taxon>Eucestoda</taxon>
        <taxon>Diphyllobothriidea</taxon>
        <taxon>Diphyllobothriidae</taxon>
        <taxon>Dibothriocephalus</taxon>
    </lineage>
</organism>
<keyword evidence="2" id="KW-1185">Reference proteome</keyword>
<name>A0A3P7M7J8_DIBLA</name>
<evidence type="ECO:0000313" key="1">
    <source>
        <dbReference type="EMBL" id="VDN18278.1"/>
    </source>
</evidence>
<reference evidence="1 2" key="1">
    <citation type="submission" date="2018-11" db="EMBL/GenBank/DDBJ databases">
        <authorList>
            <consortium name="Pathogen Informatics"/>
        </authorList>
    </citation>
    <scope>NUCLEOTIDE SEQUENCE [LARGE SCALE GENOMIC DNA]</scope>
</reference>
<accession>A0A3P7M7J8</accession>
<gene>
    <name evidence="1" type="ORF">DILT_LOCUS13145</name>
</gene>
<protein>
    <submittedName>
        <fullName evidence="1">Uncharacterized protein</fullName>
    </submittedName>
</protein>
<dbReference type="AlphaFoldDB" id="A0A3P7M7J8"/>
<dbReference type="EMBL" id="UYRU01069025">
    <property type="protein sequence ID" value="VDN18278.1"/>
    <property type="molecule type" value="Genomic_DNA"/>
</dbReference>
<dbReference type="Proteomes" id="UP000281553">
    <property type="component" value="Unassembled WGS sequence"/>
</dbReference>
<evidence type="ECO:0000313" key="2">
    <source>
        <dbReference type="Proteomes" id="UP000281553"/>
    </source>
</evidence>
<proteinExistence type="predicted"/>